<dbReference type="EMBL" id="JAGRRH010000017">
    <property type="protein sequence ID" value="KAG7352687.1"/>
    <property type="molecule type" value="Genomic_DNA"/>
</dbReference>
<dbReference type="FunFam" id="1.10.10.10:FF:000479">
    <property type="entry name" value="Predicted protein"/>
    <property type="match status" value="1"/>
</dbReference>
<dbReference type="InterPro" id="IPR000232">
    <property type="entry name" value="HSF_DNA-bd"/>
</dbReference>
<comment type="caution">
    <text evidence="5">The sequence shown here is derived from an EMBL/GenBank/DDBJ whole genome shotgun (WGS) entry which is preliminary data.</text>
</comment>
<evidence type="ECO:0000256" key="3">
    <source>
        <dbReference type="SAM" id="MobiDB-lite"/>
    </source>
</evidence>
<evidence type="ECO:0000313" key="6">
    <source>
        <dbReference type="Proteomes" id="UP000693970"/>
    </source>
</evidence>
<dbReference type="SMART" id="SM00415">
    <property type="entry name" value="HSF"/>
    <property type="match status" value="1"/>
</dbReference>
<dbReference type="Pfam" id="PF00447">
    <property type="entry name" value="HSF_DNA-bind"/>
    <property type="match status" value="1"/>
</dbReference>
<dbReference type="GO" id="GO:0003700">
    <property type="term" value="F:DNA-binding transcription factor activity"/>
    <property type="evidence" value="ECO:0007669"/>
    <property type="project" value="InterPro"/>
</dbReference>
<keyword evidence="6" id="KW-1185">Reference proteome</keyword>
<organism evidence="5 6">
    <name type="scientific">Nitzschia inconspicua</name>
    <dbReference type="NCBI Taxonomy" id="303405"/>
    <lineage>
        <taxon>Eukaryota</taxon>
        <taxon>Sar</taxon>
        <taxon>Stramenopiles</taxon>
        <taxon>Ochrophyta</taxon>
        <taxon>Bacillariophyta</taxon>
        <taxon>Bacillariophyceae</taxon>
        <taxon>Bacillariophycidae</taxon>
        <taxon>Bacillariales</taxon>
        <taxon>Bacillariaceae</taxon>
        <taxon>Nitzschia</taxon>
    </lineage>
</organism>
<dbReference type="Proteomes" id="UP000693970">
    <property type="component" value="Unassembled WGS sequence"/>
</dbReference>
<feature type="domain" description="HSF-type DNA-binding" evidence="4">
    <location>
        <begin position="111"/>
        <end position="209"/>
    </location>
</feature>
<accession>A0A9K3KZV4</accession>
<evidence type="ECO:0000313" key="5">
    <source>
        <dbReference type="EMBL" id="KAG7352687.1"/>
    </source>
</evidence>
<proteinExistence type="inferred from homology"/>
<protein>
    <submittedName>
        <fullName evidence="5">HSF-type DNA-binding protein</fullName>
    </submittedName>
</protein>
<evidence type="ECO:0000256" key="1">
    <source>
        <dbReference type="ARBA" id="ARBA00023125"/>
    </source>
</evidence>
<feature type="region of interest" description="Disordered" evidence="3">
    <location>
        <begin position="391"/>
        <end position="416"/>
    </location>
</feature>
<feature type="region of interest" description="Disordered" evidence="3">
    <location>
        <begin position="296"/>
        <end position="315"/>
    </location>
</feature>
<sequence>MFPYKKQHVNRSFLFLQNNQSLDSKRTPKDAKASTGATRDINSFKTILILNGNTSHSFKHQSQKLISSSAVAVRSHCTTFSSIRKTTMTMMEDHFPSDDSTNADQKTSKETRQPFPVKVYEMLEDADPKNFAHIVSWNPQGNGFMVHKKDLFIHDIVPQYFNQTKYKSFQRQLSLYGFNRVTVGSNKGLRYHEKLRRGRFDLVCHMKPVGYKPRGTTAKIIMEHQPNDLRDNSPSPVSSSASALIFRPEATSTSMSVVGVSSEVIPTVISSGSVDKLCSITPDQINAVKRKHARLVSPSMVSEGEDSSSSDDLPLRENELQDLLERGLFEGMGFYLTMPTQQALQDFLPAFSLPLDLDAENAPLPPPCVMDAELKEAWQRGYSMALSIKASPDIDSDSKEERKQSEPAVTPLPHSPRLLLDDCVDALDFHAADIAASGRTEH</sequence>
<keyword evidence="1 5" id="KW-0238">DNA-binding</keyword>
<reference evidence="5" key="1">
    <citation type="journal article" date="2021" name="Sci. Rep.">
        <title>Diploid genomic architecture of Nitzschia inconspicua, an elite biomass production diatom.</title>
        <authorList>
            <person name="Oliver A."/>
            <person name="Podell S."/>
            <person name="Pinowska A."/>
            <person name="Traller J.C."/>
            <person name="Smith S.R."/>
            <person name="McClure R."/>
            <person name="Beliaev A."/>
            <person name="Bohutskyi P."/>
            <person name="Hill E.A."/>
            <person name="Rabines A."/>
            <person name="Zheng H."/>
            <person name="Allen L.Z."/>
            <person name="Kuo A."/>
            <person name="Grigoriev I.V."/>
            <person name="Allen A.E."/>
            <person name="Hazlebeck D."/>
            <person name="Allen E.E."/>
        </authorList>
    </citation>
    <scope>NUCLEOTIDE SEQUENCE</scope>
    <source>
        <strain evidence="5">Hildebrandi</strain>
    </source>
</reference>
<evidence type="ECO:0000259" key="4">
    <source>
        <dbReference type="SMART" id="SM00415"/>
    </source>
</evidence>
<dbReference type="PANTHER" id="PTHR10015">
    <property type="entry name" value="HEAT SHOCK TRANSCRIPTION FACTOR"/>
    <property type="match status" value="1"/>
</dbReference>
<dbReference type="PANTHER" id="PTHR10015:SF206">
    <property type="entry name" value="HSF-TYPE DNA-BINDING DOMAIN-CONTAINING PROTEIN"/>
    <property type="match status" value="1"/>
</dbReference>
<reference evidence="5" key="2">
    <citation type="submission" date="2021-04" db="EMBL/GenBank/DDBJ databases">
        <authorList>
            <person name="Podell S."/>
        </authorList>
    </citation>
    <scope>NUCLEOTIDE SEQUENCE</scope>
    <source>
        <strain evidence="5">Hildebrandi</strain>
    </source>
</reference>
<dbReference type="GO" id="GO:0043565">
    <property type="term" value="F:sequence-specific DNA binding"/>
    <property type="evidence" value="ECO:0007669"/>
    <property type="project" value="InterPro"/>
</dbReference>
<name>A0A9K3KZV4_9STRA</name>
<evidence type="ECO:0000256" key="2">
    <source>
        <dbReference type="RuleBase" id="RU004020"/>
    </source>
</evidence>
<dbReference type="OrthoDB" id="60033at2759"/>
<gene>
    <name evidence="5" type="ORF">IV203_008735</name>
</gene>
<feature type="compositionally biased region" description="Basic and acidic residues" evidence="3">
    <location>
        <begin position="396"/>
        <end position="405"/>
    </location>
</feature>
<feature type="region of interest" description="Disordered" evidence="3">
    <location>
        <begin position="92"/>
        <end position="111"/>
    </location>
</feature>
<comment type="similarity">
    <text evidence="2">Belongs to the HSF family.</text>
</comment>
<dbReference type="AlphaFoldDB" id="A0A9K3KZV4"/>